<sequence>MTRLKKMLQAAAKVLKVLAMIAIIAGTFSYAMFQGGFVPWFLFYTVSAIIVLMLLYLAVPLGTFEVRREAGKSAVAAGSKLTVTVTIRRKWPFPFLYLIVRDDMEPGLRKQLDMSPEIIFYPTMKKELSFQYAIPAVKRGEYAFHGIHLETSDMFGLYTKTKTVAAPDSLLVYPSYHPIERWSAYERHDTETRLSASDFVEDVTSVAGSREYVPGDKLTSIDWKVSARANKLMTKEFEEYIGQNFLIALNERVRDFEHDTLESFEKAIELVTSIIMYAHGRQLQYGLWTMGKEAKRFPLDAGSDQQRRLIHHLATLKADTTGGFEARLKESEDQIPAGVSLILVTTEITDAFLDRVKILLTRRIRVYVCLMITSREQDHWEKQRFAELKRQGADAYLISDGSIDHAMTTFKGDRYETIS</sequence>
<dbReference type="AlphaFoldDB" id="A0A2W0HIB3"/>
<accession>A0A2W0HIB3</accession>
<keyword evidence="1" id="KW-1133">Transmembrane helix</keyword>
<protein>
    <submittedName>
        <fullName evidence="3">DUF58 domain-containing protein</fullName>
    </submittedName>
</protein>
<feature type="transmembrane region" description="Helical" evidence="1">
    <location>
        <begin position="12"/>
        <end position="31"/>
    </location>
</feature>
<organism evidence="3 4">
    <name type="scientific">Alteribacter lacisalsi</name>
    <dbReference type="NCBI Taxonomy" id="2045244"/>
    <lineage>
        <taxon>Bacteria</taxon>
        <taxon>Bacillati</taxon>
        <taxon>Bacillota</taxon>
        <taxon>Bacilli</taxon>
        <taxon>Bacillales</taxon>
        <taxon>Bacillaceae</taxon>
        <taxon>Alteribacter</taxon>
    </lineage>
</organism>
<keyword evidence="1" id="KW-0472">Membrane</keyword>
<dbReference type="PANTHER" id="PTHR34351:SF2">
    <property type="entry name" value="DUF58 DOMAIN-CONTAINING PROTEIN"/>
    <property type="match status" value="1"/>
</dbReference>
<dbReference type="PANTHER" id="PTHR34351">
    <property type="entry name" value="SLR1927 PROTEIN-RELATED"/>
    <property type="match status" value="1"/>
</dbReference>
<dbReference type="RefSeq" id="WP_110520325.1">
    <property type="nucleotide sequence ID" value="NZ_PDOF01000002.1"/>
</dbReference>
<evidence type="ECO:0000313" key="3">
    <source>
        <dbReference type="EMBL" id="PYZ96539.1"/>
    </source>
</evidence>
<feature type="domain" description="DUF58" evidence="2">
    <location>
        <begin position="209"/>
        <end position="359"/>
    </location>
</feature>
<dbReference type="EMBL" id="PDOF01000002">
    <property type="protein sequence ID" value="PYZ96539.1"/>
    <property type="molecule type" value="Genomic_DNA"/>
</dbReference>
<proteinExistence type="predicted"/>
<reference evidence="3 4" key="1">
    <citation type="submission" date="2017-10" db="EMBL/GenBank/DDBJ databases">
        <title>Bacillus sp. nov., a halophilic bacterium isolated from a Yangshapao Lake.</title>
        <authorList>
            <person name="Wang H."/>
        </authorList>
    </citation>
    <scope>NUCLEOTIDE SEQUENCE [LARGE SCALE GENOMIC DNA]</scope>
    <source>
        <strain evidence="3 4">YSP-3</strain>
    </source>
</reference>
<dbReference type="Proteomes" id="UP000248066">
    <property type="component" value="Unassembled WGS sequence"/>
</dbReference>
<keyword evidence="4" id="KW-1185">Reference proteome</keyword>
<evidence type="ECO:0000256" key="1">
    <source>
        <dbReference type="SAM" id="Phobius"/>
    </source>
</evidence>
<evidence type="ECO:0000259" key="2">
    <source>
        <dbReference type="Pfam" id="PF01882"/>
    </source>
</evidence>
<feature type="transmembrane region" description="Helical" evidence="1">
    <location>
        <begin position="37"/>
        <end position="59"/>
    </location>
</feature>
<dbReference type="OrthoDB" id="140416at2"/>
<name>A0A2W0HIB3_9BACI</name>
<dbReference type="Pfam" id="PF01882">
    <property type="entry name" value="DUF58"/>
    <property type="match status" value="1"/>
</dbReference>
<evidence type="ECO:0000313" key="4">
    <source>
        <dbReference type="Proteomes" id="UP000248066"/>
    </source>
</evidence>
<gene>
    <name evidence="3" type="ORF">CR205_12555</name>
</gene>
<comment type="caution">
    <text evidence="3">The sequence shown here is derived from an EMBL/GenBank/DDBJ whole genome shotgun (WGS) entry which is preliminary data.</text>
</comment>
<keyword evidence="1" id="KW-0812">Transmembrane</keyword>
<dbReference type="InterPro" id="IPR002881">
    <property type="entry name" value="DUF58"/>
</dbReference>